<dbReference type="Gene3D" id="3.10.180.10">
    <property type="entry name" value="2,3-Dihydroxybiphenyl 1,2-Dioxygenase, domain 1"/>
    <property type="match status" value="1"/>
</dbReference>
<gene>
    <name evidence="2" type="ORF">DES41_11948</name>
</gene>
<dbReference type="InterPro" id="IPR004360">
    <property type="entry name" value="Glyas_Fos-R_dOase_dom"/>
</dbReference>
<dbReference type="InterPro" id="IPR029068">
    <property type="entry name" value="Glyas_Bleomycin-R_OHBP_Dase"/>
</dbReference>
<dbReference type="OrthoDB" id="793940at2"/>
<dbReference type="Proteomes" id="UP000252884">
    <property type="component" value="Unassembled WGS sequence"/>
</dbReference>
<reference evidence="2 3" key="1">
    <citation type="submission" date="2018-07" db="EMBL/GenBank/DDBJ databases">
        <title>Genomic Encyclopedia of Type Strains, Phase IV (KMG-IV): sequencing the most valuable type-strain genomes for metagenomic binning, comparative biology and taxonomic classification.</title>
        <authorList>
            <person name="Goeker M."/>
        </authorList>
    </citation>
    <scope>NUCLEOTIDE SEQUENCE [LARGE SCALE GENOMIC DNA]</scope>
    <source>
        <strain evidence="2 3">DSM 21634</strain>
    </source>
</reference>
<evidence type="ECO:0000313" key="3">
    <source>
        <dbReference type="Proteomes" id="UP000252884"/>
    </source>
</evidence>
<evidence type="ECO:0000259" key="1">
    <source>
        <dbReference type="PROSITE" id="PS51819"/>
    </source>
</evidence>
<dbReference type="EMBL" id="QPJK01000019">
    <property type="protein sequence ID" value="RCW63443.1"/>
    <property type="molecule type" value="Genomic_DNA"/>
</dbReference>
<organism evidence="2 3">
    <name type="scientific">Pseudorhodoferax soli</name>
    <dbReference type="NCBI Taxonomy" id="545864"/>
    <lineage>
        <taxon>Bacteria</taxon>
        <taxon>Pseudomonadati</taxon>
        <taxon>Pseudomonadota</taxon>
        <taxon>Betaproteobacteria</taxon>
        <taxon>Burkholderiales</taxon>
        <taxon>Comamonadaceae</taxon>
    </lineage>
</organism>
<accession>A0A368X674</accession>
<dbReference type="InterPro" id="IPR037523">
    <property type="entry name" value="VOC_core"/>
</dbReference>
<feature type="domain" description="VOC" evidence="1">
    <location>
        <begin position="3"/>
        <end position="128"/>
    </location>
</feature>
<protein>
    <recommendedName>
        <fullName evidence="1">VOC domain-containing protein</fullName>
    </recommendedName>
</protein>
<dbReference type="RefSeq" id="WP_114472683.1">
    <property type="nucleotide sequence ID" value="NZ_QPJK01000019.1"/>
</dbReference>
<dbReference type="CDD" id="cd08357">
    <property type="entry name" value="VOC_like"/>
    <property type="match status" value="1"/>
</dbReference>
<sequence>MQSIFHLAFNVRDLDAARRFYGGVLGCREGRSTDTWVDFDFFGHQISLHLGEPFATARTGHVGDKLVPMPHFGLILQLADWQAMAKRLTDAGTEFVLEPQGRFEGQPGEQWTMFFLDPFGNPIEVKGFRSLATVYDAQ</sequence>
<evidence type="ECO:0000313" key="2">
    <source>
        <dbReference type="EMBL" id="RCW63443.1"/>
    </source>
</evidence>
<proteinExistence type="predicted"/>
<dbReference type="PROSITE" id="PS51819">
    <property type="entry name" value="VOC"/>
    <property type="match status" value="1"/>
</dbReference>
<keyword evidence="3" id="KW-1185">Reference proteome</keyword>
<dbReference type="Pfam" id="PF00903">
    <property type="entry name" value="Glyoxalase"/>
    <property type="match status" value="1"/>
</dbReference>
<name>A0A368X674_9BURK</name>
<dbReference type="PANTHER" id="PTHR39434">
    <property type="match status" value="1"/>
</dbReference>
<comment type="caution">
    <text evidence="2">The sequence shown here is derived from an EMBL/GenBank/DDBJ whole genome shotgun (WGS) entry which is preliminary data.</text>
</comment>
<dbReference type="SUPFAM" id="SSF54593">
    <property type="entry name" value="Glyoxalase/Bleomycin resistance protein/Dihydroxybiphenyl dioxygenase"/>
    <property type="match status" value="1"/>
</dbReference>
<dbReference type="PANTHER" id="PTHR39434:SF1">
    <property type="entry name" value="VOC DOMAIN-CONTAINING PROTEIN"/>
    <property type="match status" value="1"/>
</dbReference>
<dbReference type="AlphaFoldDB" id="A0A368X674"/>